<dbReference type="AlphaFoldDB" id="A0A194XTD3"/>
<dbReference type="InParanoid" id="A0A194XTD3"/>
<accession>A0A194XTD3</accession>
<organism evidence="1 2">
    <name type="scientific">Mollisia scopiformis</name>
    <name type="common">Conifer needle endophyte fungus</name>
    <name type="synonym">Phialocephala scopiformis</name>
    <dbReference type="NCBI Taxonomy" id="149040"/>
    <lineage>
        <taxon>Eukaryota</taxon>
        <taxon>Fungi</taxon>
        <taxon>Dikarya</taxon>
        <taxon>Ascomycota</taxon>
        <taxon>Pezizomycotina</taxon>
        <taxon>Leotiomycetes</taxon>
        <taxon>Helotiales</taxon>
        <taxon>Mollisiaceae</taxon>
        <taxon>Mollisia</taxon>
    </lineage>
</organism>
<dbReference type="KEGG" id="psco:LY89DRAFT_178610"/>
<evidence type="ECO:0000313" key="2">
    <source>
        <dbReference type="Proteomes" id="UP000070700"/>
    </source>
</evidence>
<proteinExistence type="predicted"/>
<name>A0A194XTD3_MOLSC</name>
<dbReference type="GeneID" id="28815323"/>
<dbReference type="OrthoDB" id="3540443at2759"/>
<gene>
    <name evidence="1" type="ORF">LY89DRAFT_178610</name>
</gene>
<keyword evidence="2" id="KW-1185">Reference proteome</keyword>
<evidence type="ECO:0000313" key="1">
    <source>
        <dbReference type="EMBL" id="KUJ23309.1"/>
    </source>
</evidence>
<dbReference type="Proteomes" id="UP000070700">
    <property type="component" value="Unassembled WGS sequence"/>
</dbReference>
<protein>
    <submittedName>
        <fullName evidence="1">Uncharacterized protein</fullName>
    </submittedName>
</protein>
<reference evidence="1 2" key="1">
    <citation type="submission" date="2015-10" db="EMBL/GenBank/DDBJ databases">
        <title>Full genome of DAOMC 229536 Phialocephala scopiformis, a fungal endophyte of spruce producing the potent anti-insectan compound rugulosin.</title>
        <authorList>
            <consortium name="DOE Joint Genome Institute"/>
            <person name="Walker A.K."/>
            <person name="Frasz S.L."/>
            <person name="Seifert K.A."/>
            <person name="Miller J.D."/>
            <person name="Mondo S.J."/>
            <person name="Labutti K."/>
            <person name="Lipzen A."/>
            <person name="Dockter R."/>
            <person name="Kennedy M."/>
            <person name="Grigoriev I.V."/>
            <person name="Spatafora J.W."/>
        </authorList>
    </citation>
    <scope>NUCLEOTIDE SEQUENCE [LARGE SCALE GENOMIC DNA]</scope>
    <source>
        <strain evidence="1 2">CBS 120377</strain>
    </source>
</reference>
<dbReference type="RefSeq" id="XP_018077664.1">
    <property type="nucleotide sequence ID" value="XM_018205597.1"/>
</dbReference>
<sequence length="294" mass="33286">MSTSASTASTKVELKGQLEIAKNEYQQACDTKAANYDRCQQEMTRRMTPLVAARNQALPQLVGNQNDTSRQVWQASVRDIAAEYERCQHETARLALVEVEACAKAARKVLDLEEQIDKKNQELKNWHAWSDEELITRFESGDIDYSHFMTKSGEHARNVDKLVSAYKTTQRDLFAPTRDVVRRVAYEVNFQVCKTPLNSIHWPRYRAEAGSNSDVTLAEETAPAKFDPQTIPGTSVGPGMFMSRKLVSDKDIESDMRTRLSDPKEFNVASWLQPTPELAIEATIMRPYGASRHL</sequence>
<dbReference type="EMBL" id="KQ947405">
    <property type="protein sequence ID" value="KUJ23309.1"/>
    <property type="molecule type" value="Genomic_DNA"/>
</dbReference>